<keyword evidence="2" id="KW-0812">Transmembrane</keyword>
<feature type="compositionally biased region" description="Low complexity" evidence="1">
    <location>
        <begin position="149"/>
        <end position="161"/>
    </location>
</feature>
<gene>
    <name evidence="3" type="ORF">FC093_15900</name>
</gene>
<protein>
    <recommendedName>
        <fullName evidence="5">Energy transducer TonB</fullName>
    </recommendedName>
</protein>
<organism evidence="3 4">
    <name type="scientific">Ilyomonas limi</name>
    <dbReference type="NCBI Taxonomy" id="2575867"/>
    <lineage>
        <taxon>Bacteria</taxon>
        <taxon>Pseudomonadati</taxon>
        <taxon>Bacteroidota</taxon>
        <taxon>Chitinophagia</taxon>
        <taxon>Chitinophagales</taxon>
        <taxon>Chitinophagaceae</taxon>
        <taxon>Ilyomonas</taxon>
    </lineage>
</organism>
<dbReference type="OrthoDB" id="676306at2"/>
<evidence type="ECO:0008006" key="5">
    <source>
        <dbReference type="Google" id="ProtNLM"/>
    </source>
</evidence>
<proteinExistence type="predicted"/>
<dbReference type="EMBL" id="SZQL01000013">
    <property type="protein sequence ID" value="TKK66981.1"/>
    <property type="molecule type" value="Genomic_DNA"/>
</dbReference>
<evidence type="ECO:0000313" key="3">
    <source>
        <dbReference type="EMBL" id="TKK66981.1"/>
    </source>
</evidence>
<feature type="compositionally biased region" description="Polar residues" evidence="1">
    <location>
        <begin position="74"/>
        <end position="90"/>
    </location>
</feature>
<comment type="caution">
    <text evidence="3">The sequence shown here is derived from an EMBL/GenBank/DDBJ whole genome shotgun (WGS) entry which is preliminary data.</text>
</comment>
<name>A0A4U3KWM0_9BACT</name>
<keyword evidence="4" id="KW-1185">Reference proteome</keyword>
<dbReference type="RefSeq" id="WP_137262798.1">
    <property type="nucleotide sequence ID" value="NZ_SZQL01000013.1"/>
</dbReference>
<keyword evidence="2" id="KW-0472">Membrane</keyword>
<sequence>MASTITHQEFERQKNLKALGLTIAVCAILFLLMFLISWTLPAPEQPVADEGIEVNLGNSDVGMGNIAPEIPGEMSNSDETTIQSPKTASAQAEPEEAKEVAENNDNDVPVIHTSPKPEKKPAPAAELPKAKKTTTQPVVAATPKPPAPKAVYKGGTSANNSGGNGGDTYNGVRNQGIAGGNGDQGNPNGNPNSDSYTGNGGTGKSGVSIRSGLSGRRFTHLPSFTDDFNQNAKVAVDITVNSSGNVIQAMVNPRGTTTTNQNIRSIAVTKARQLKLNSSTAEEQTGTIVFDFRLRG</sequence>
<keyword evidence="2" id="KW-1133">Transmembrane helix</keyword>
<reference evidence="3 4" key="1">
    <citation type="submission" date="2019-05" db="EMBL/GenBank/DDBJ databases">
        <title>Panacibacter sp. strain 17mud1-8 Genome sequencing and assembly.</title>
        <authorList>
            <person name="Chhetri G."/>
        </authorList>
    </citation>
    <scope>NUCLEOTIDE SEQUENCE [LARGE SCALE GENOMIC DNA]</scope>
    <source>
        <strain evidence="3 4">17mud1-8</strain>
    </source>
</reference>
<feature type="compositionally biased region" description="Low complexity" evidence="1">
    <location>
        <begin position="122"/>
        <end position="142"/>
    </location>
</feature>
<dbReference type="Proteomes" id="UP000305848">
    <property type="component" value="Unassembled WGS sequence"/>
</dbReference>
<feature type="compositionally biased region" description="Low complexity" evidence="1">
    <location>
        <begin position="184"/>
        <end position="195"/>
    </location>
</feature>
<accession>A0A4U3KWM0</accession>
<dbReference type="AlphaFoldDB" id="A0A4U3KWM0"/>
<evidence type="ECO:0000256" key="1">
    <source>
        <dbReference type="SAM" id="MobiDB-lite"/>
    </source>
</evidence>
<evidence type="ECO:0000256" key="2">
    <source>
        <dbReference type="SAM" id="Phobius"/>
    </source>
</evidence>
<feature type="region of interest" description="Disordered" evidence="1">
    <location>
        <begin position="70"/>
        <end position="211"/>
    </location>
</feature>
<evidence type="ECO:0000313" key="4">
    <source>
        <dbReference type="Proteomes" id="UP000305848"/>
    </source>
</evidence>
<feature type="transmembrane region" description="Helical" evidence="2">
    <location>
        <begin position="18"/>
        <end position="40"/>
    </location>
</feature>